<organism evidence="1 2">
    <name type="scientific">Psychrobacter frigidicola</name>
    <dbReference type="NCBI Taxonomy" id="45611"/>
    <lineage>
        <taxon>Bacteria</taxon>
        <taxon>Pseudomonadati</taxon>
        <taxon>Pseudomonadota</taxon>
        <taxon>Gammaproteobacteria</taxon>
        <taxon>Moraxellales</taxon>
        <taxon>Moraxellaceae</taxon>
        <taxon>Psychrobacter</taxon>
    </lineage>
</organism>
<sequence>MAQSHTDAKSGDSEVQVMLGMAYSVGYGLPQDIEAAEYWLKKALAQGNQDSLIYLNSLYTLEGKLIEILNN</sequence>
<dbReference type="Pfam" id="PF08238">
    <property type="entry name" value="Sel1"/>
    <property type="match status" value="1"/>
</dbReference>
<dbReference type="RefSeq" id="WP_147224107.1">
    <property type="nucleotide sequence ID" value="NZ_CAJGYY010000001.1"/>
</dbReference>
<evidence type="ECO:0000313" key="2">
    <source>
        <dbReference type="Proteomes" id="UP000321903"/>
    </source>
</evidence>
<accession>A0A5C7A082</accession>
<dbReference type="InterPro" id="IPR011990">
    <property type="entry name" value="TPR-like_helical_dom_sf"/>
</dbReference>
<dbReference type="SMART" id="SM00671">
    <property type="entry name" value="SEL1"/>
    <property type="match status" value="1"/>
</dbReference>
<dbReference type="OrthoDB" id="6691782at2"/>
<keyword evidence="2" id="KW-1185">Reference proteome</keyword>
<protein>
    <submittedName>
        <fullName evidence="1">Sel1 repeat family protein</fullName>
    </submittedName>
</protein>
<dbReference type="Proteomes" id="UP000321903">
    <property type="component" value="Unassembled WGS sequence"/>
</dbReference>
<dbReference type="EMBL" id="VORZ01000003">
    <property type="protein sequence ID" value="TXD96526.1"/>
    <property type="molecule type" value="Genomic_DNA"/>
</dbReference>
<proteinExistence type="predicted"/>
<dbReference type="AlphaFoldDB" id="A0A5C7A082"/>
<dbReference type="Gene3D" id="1.25.40.10">
    <property type="entry name" value="Tetratricopeptide repeat domain"/>
    <property type="match status" value="1"/>
</dbReference>
<gene>
    <name evidence="1" type="ORF">ES754_10335</name>
</gene>
<dbReference type="SUPFAM" id="SSF81901">
    <property type="entry name" value="HCP-like"/>
    <property type="match status" value="1"/>
</dbReference>
<name>A0A5C7A082_9GAMM</name>
<evidence type="ECO:0000313" key="1">
    <source>
        <dbReference type="EMBL" id="TXD96526.1"/>
    </source>
</evidence>
<reference evidence="1 2" key="1">
    <citation type="submission" date="2019-08" db="EMBL/GenBank/DDBJ databases">
        <title>Genome sequence of Psychrobacter frigidicola ACAM304 (type strain).</title>
        <authorList>
            <person name="Bowman J.P."/>
        </authorList>
    </citation>
    <scope>NUCLEOTIDE SEQUENCE [LARGE SCALE GENOMIC DNA]</scope>
    <source>
        <strain evidence="1 2">ACAM 304</strain>
    </source>
</reference>
<dbReference type="InterPro" id="IPR006597">
    <property type="entry name" value="Sel1-like"/>
</dbReference>
<comment type="caution">
    <text evidence="1">The sequence shown here is derived from an EMBL/GenBank/DDBJ whole genome shotgun (WGS) entry which is preliminary data.</text>
</comment>